<keyword evidence="2" id="KW-0833">Ubl conjugation pathway</keyword>
<evidence type="ECO:0000256" key="3">
    <source>
        <dbReference type="SAM" id="MobiDB-lite"/>
    </source>
</evidence>
<sequence length="257" mass="28495">MDPHLSNKLIVAFGSNIPNTLIYKSGDKIILPESALLRLSHMDIQYPMLFHLRSSETGRVSYCGVVEFSSKEGQEATSRCSPTPPILYIFPNPKSVLESALIRGFTCLSAGDTIMIMHEGKKFYINVLETKPVSAIRVNVTDCEVDFAPPLDYNEPEKVKPADKIIEKASMEVGKKEKQEEPKFRPFMGVAKRLDGSPTSVVGQKAGKVVFGSSNAVGKPSEESKKVDDKRRIMEKKTEEKVGFQAFTGKSYRLGTE</sequence>
<comment type="similarity">
    <text evidence="1">Belongs to the UFD1 family.</text>
</comment>
<evidence type="ECO:0000256" key="2">
    <source>
        <dbReference type="ARBA" id="ARBA00022786"/>
    </source>
</evidence>
<evidence type="ECO:0000313" key="6">
    <source>
        <dbReference type="Proteomes" id="UP001652623"/>
    </source>
</evidence>
<dbReference type="InterPro" id="IPR042299">
    <property type="entry name" value="Ufd1-like_Nn"/>
</dbReference>
<dbReference type="RefSeq" id="XP_048328510.1">
    <property type="nucleotide sequence ID" value="XM_048472553.1"/>
</dbReference>
<name>A0ABM3IHF8_ZIZJJ</name>
<proteinExistence type="inferred from homology"/>
<feature type="domain" description="Ubiquitin fusion degradation protein UFD1 N-terminal subdomain 1" evidence="4">
    <location>
        <begin position="23"/>
        <end position="74"/>
    </location>
</feature>
<evidence type="ECO:0000259" key="4">
    <source>
        <dbReference type="Pfam" id="PF03152"/>
    </source>
</evidence>
<gene>
    <name evidence="7" type="primary">LOC125422096</name>
</gene>
<evidence type="ECO:0000259" key="5">
    <source>
        <dbReference type="Pfam" id="PF24842"/>
    </source>
</evidence>
<feature type="compositionally biased region" description="Basic and acidic residues" evidence="3">
    <location>
        <begin position="220"/>
        <end position="234"/>
    </location>
</feature>
<evidence type="ECO:0000256" key="1">
    <source>
        <dbReference type="ARBA" id="ARBA00006043"/>
    </source>
</evidence>
<dbReference type="Gene3D" id="3.10.330.10">
    <property type="match status" value="1"/>
</dbReference>
<dbReference type="InterPro" id="IPR004854">
    <property type="entry name" value="Ufd1-like"/>
</dbReference>
<dbReference type="Proteomes" id="UP001652623">
    <property type="component" value="Chromosome 4"/>
</dbReference>
<dbReference type="Pfam" id="PF03152">
    <property type="entry name" value="UFD1_N1"/>
    <property type="match status" value="1"/>
</dbReference>
<organism evidence="6 7">
    <name type="scientific">Ziziphus jujuba</name>
    <name type="common">Chinese jujube</name>
    <name type="synonym">Ziziphus sativa</name>
    <dbReference type="NCBI Taxonomy" id="326968"/>
    <lineage>
        <taxon>Eukaryota</taxon>
        <taxon>Viridiplantae</taxon>
        <taxon>Streptophyta</taxon>
        <taxon>Embryophyta</taxon>
        <taxon>Tracheophyta</taxon>
        <taxon>Spermatophyta</taxon>
        <taxon>Magnoliopsida</taxon>
        <taxon>eudicotyledons</taxon>
        <taxon>Gunneridae</taxon>
        <taxon>Pentapetalae</taxon>
        <taxon>rosids</taxon>
        <taxon>fabids</taxon>
        <taxon>Rosales</taxon>
        <taxon>Rhamnaceae</taxon>
        <taxon>Paliureae</taxon>
        <taxon>Ziziphus</taxon>
    </lineage>
</organism>
<feature type="domain" description="Ubiquitin fusion degradation protein UFD1 N-terminal subdomain 2" evidence="5">
    <location>
        <begin position="90"/>
        <end position="150"/>
    </location>
</feature>
<accession>A0ABM3IHF8</accession>
<protein>
    <submittedName>
        <fullName evidence="7">Uncharacterized protein LOC125422096</fullName>
    </submittedName>
</protein>
<dbReference type="InterPro" id="IPR055418">
    <property type="entry name" value="UFD1_N2"/>
</dbReference>
<feature type="region of interest" description="Disordered" evidence="3">
    <location>
        <begin position="212"/>
        <end position="234"/>
    </location>
</feature>
<dbReference type="PANTHER" id="PTHR12555:SF13">
    <property type="entry name" value="UBIQUITIN RECOGNITION FACTOR IN ER-ASSOCIATED DEGRADATION PROTEIN 1"/>
    <property type="match status" value="1"/>
</dbReference>
<reference evidence="7" key="1">
    <citation type="submission" date="2025-08" db="UniProtKB">
        <authorList>
            <consortium name="RefSeq"/>
        </authorList>
    </citation>
    <scope>IDENTIFICATION</scope>
    <source>
        <tissue evidence="7">Seedling</tissue>
    </source>
</reference>
<dbReference type="Pfam" id="PF24842">
    <property type="entry name" value="UFD1_N2"/>
    <property type="match status" value="1"/>
</dbReference>
<evidence type="ECO:0000313" key="7">
    <source>
        <dbReference type="RefSeq" id="XP_048328510.1"/>
    </source>
</evidence>
<dbReference type="Gene3D" id="2.40.40.50">
    <property type="entry name" value="Ubiquitin fusion degradation protein UFD1, N-terminal domain"/>
    <property type="match status" value="1"/>
</dbReference>
<dbReference type="GeneID" id="125422096"/>
<dbReference type="PANTHER" id="PTHR12555">
    <property type="entry name" value="UBIQUITIN FUSION DEGRADATON PROTEIN 1"/>
    <property type="match status" value="1"/>
</dbReference>
<keyword evidence="6" id="KW-1185">Reference proteome</keyword>
<dbReference type="InterPro" id="IPR055417">
    <property type="entry name" value="UFD1_N1"/>
</dbReference>